<dbReference type="AlphaFoldDB" id="A0A8H7KAT5"/>
<comment type="caution">
    <text evidence="2">The sequence shown here is derived from an EMBL/GenBank/DDBJ whole genome shotgun (WGS) entry which is preliminary data.</text>
</comment>
<dbReference type="EMBL" id="JADCTT010000010">
    <property type="protein sequence ID" value="KAF9747076.1"/>
    <property type="molecule type" value="Genomic_DNA"/>
</dbReference>
<feature type="compositionally biased region" description="Polar residues" evidence="1">
    <location>
        <begin position="55"/>
        <end position="69"/>
    </location>
</feature>
<evidence type="ECO:0000313" key="2">
    <source>
        <dbReference type="EMBL" id="KAF9747076.1"/>
    </source>
</evidence>
<dbReference type="Proteomes" id="UP000616885">
    <property type="component" value="Unassembled WGS sequence"/>
</dbReference>
<name>A0A8H7KAT5_BIOOC</name>
<protein>
    <submittedName>
        <fullName evidence="2">Uncharacterized protein</fullName>
    </submittedName>
</protein>
<feature type="region of interest" description="Disordered" evidence="1">
    <location>
        <begin position="1"/>
        <end position="80"/>
    </location>
</feature>
<reference evidence="2" key="1">
    <citation type="submission" date="2020-10" db="EMBL/GenBank/DDBJ databases">
        <title>High-Quality Genome Resource of Clonostachys rosea strain S41 by Oxford Nanopore Long-Read Sequencing.</title>
        <authorList>
            <person name="Wang H."/>
        </authorList>
    </citation>
    <scope>NUCLEOTIDE SEQUENCE</scope>
    <source>
        <strain evidence="2">S41</strain>
    </source>
</reference>
<evidence type="ECO:0000256" key="1">
    <source>
        <dbReference type="SAM" id="MobiDB-lite"/>
    </source>
</evidence>
<feature type="compositionally biased region" description="Polar residues" evidence="1">
    <location>
        <begin position="14"/>
        <end position="30"/>
    </location>
</feature>
<gene>
    <name evidence="2" type="ORF">IM811_002410</name>
</gene>
<sequence length="136" mass="14393">MGELERDDVPTPITKVSNAPSTPIVENQPDQVAPSKSDGLLAPASILKKGGSGAETPTTEAPESPSSNAIPILRSPSPSPLVDKGTVYENGTIYENLLPPLPRLRTTSDSARDPVPTSTIPTHKMQPRGRVYSLLD</sequence>
<evidence type="ECO:0000313" key="3">
    <source>
        <dbReference type="Proteomes" id="UP000616885"/>
    </source>
</evidence>
<proteinExistence type="predicted"/>
<feature type="region of interest" description="Disordered" evidence="1">
    <location>
        <begin position="99"/>
        <end position="136"/>
    </location>
</feature>
<organism evidence="2 3">
    <name type="scientific">Bionectria ochroleuca</name>
    <name type="common">Gliocladium roseum</name>
    <dbReference type="NCBI Taxonomy" id="29856"/>
    <lineage>
        <taxon>Eukaryota</taxon>
        <taxon>Fungi</taxon>
        <taxon>Dikarya</taxon>
        <taxon>Ascomycota</taxon>
        <taxon>Pezizomycotina</taxon>
        <taxon>Sordariomycetes</taxon>
        <taxon>Hypocreomycetidae</taxon>
        <taxon>Hypocreales</taxon>
        <taxon>Bionectriaceae</taxon>
        <taxon>Clonostachys</taxon>
    </lineage>
</organism>
<accession>A0A8H7KAT5</accession>